<accession>A0A0M7ASH6</accession>
<evidence type="ECO:0000256" key="3">
    <source>
        <dbReference type="ARBA" id="ARBA00022692"/>
    </source>
</evidence>
<dbReference type="EMBL" id="CXWC01000014">
    <property type="protein sequence ID" value="CTQ78095.1"/>
    <property type="molecule type" value="Genomic_DNA"/>
</dbReference>
<feature type="transmembrane region" description="Helical" evidence="6">
    <location>
        <begin position="252"/>
        <end position="272"/>
    </location>
</feature>
<dbReference type="GO" id="GO:0016020">
    <property type="term" value="C:membrane"/>
    <property type="evidence" value="ECO:0007669"/>
    <property type="project" value="UniProtKB-SubCell"/>
</dbReference>
<dbReference type="SUPFAM" id="SSF103481">
    <property type="entry name" value="Multidrug resistance efflux transporter EmrE"/>
    <property type="match status" value="2"/>
</dbReference>
<feature type="transmembrane region" description="Helical" evidence="6">
    <location>
        <begin position="194"/>
        <end position="214"/>
    </location>
</feature>
<evidence type="ECO:0000256" key="2">
    <source>
        <dbReference type="ARBA" id="ARBA00009853"/>
    </source>
</evidence>
<dbReference type="InterPro" id="IPR037185">
    <property type="entry name" value="EmrE-like"/>
</dbReference>
<protein>
    <submittedName>
        <fullName evidence="8">Carboxylate/amino acid/amine transporter</fullName>
    </submittedName>
</protein>
<name>A0A0M7ASH6_9HYPH</name>
<feature type="transmembrane region" description="Helical" evidence="6">
    <location>
        <begin position="107"/>
        <end position="125"/>
    </location>
</feature>
<evidence type="ECO:0000259" key="7">
    <source>
        <dbReference type="Pfam" id="PF00892"/>
    </source>
</evidence>
<feature type="transmembrane region" description="Helical" evidence="6">
    <location>
        <begin position="278"/>
        <end position="300"/>
    </location>
</feature>
<dbReference type="Pfam" id="PF00892">
    <property type="entry name" value="EamA"/>
    <property type="match status" value="2"/>
</dbReference>
<evidence type="ECO:0000313" key="8">
    <source>
        <dbReference type="EMBL" id="CTQ78095.1"/>
    </source>
</evidence>
<evidence type="ECO:0000256" key="4">
    <source>
        <dbReference type="ARBA" id="ARBA00022989"/>
    </source>
</evidence>
<feature type="transmembrane region" description="Helical" evidence="6">
    <location>
        <begin position="84"/>
        <end position="101"/>
    </location>
</feature>
<dbReference type="Proteomes" id="UP000049983">
    <property type="component" value="Unassembled WGS sequence"/>
</dbReference>
<dbReference type="RefSeq" id="WP_055120759.1">
    <property type="nucleotide sequence ID" value="NZ_CXWA01000010.1"/>
</dbReference>
<feature type="transmembrane region" description="Helical" evidence="6">
    <location>
        <begin position="134"/>
        <end position="152"/>
    </location>
</feature>
<keyword evidence="3 6" id="KW-0812">Transmembrane</keyword>
<feature type="transmembrane region" description="Helical" evidence="6">
    <location>
        <begin position="220"/>
        <end position="240"/>
    </location>
</feature>
<feature type="transmembrane region" description="Helical" evidence="6">
    <location>
        <begin position="164"/>
        <end position="182"/>
    </location>
</feature>
<dbReference type="AlphaFoldDB" id="A0A0M7ASH6"/>
<keyword evidence="9" id="KW-1185">Reference proteome</keyword>
<dbReference type="STRING" id="311410.LA5095_05436"/>
<evidence type="ECO:0000256" key="1">
    <source>
        <dbReference type="ARBA" id="ARBA00004141"/>
    </source>
</evidence>
<keyword evidence="4 6" id="KW-1133">Transmembrane helix</keyword>
<keyword evidence="5 6" id="KW-0472">Membrane</keyword>
<dbReference type="PANTHER" id="PTHR22911">
    <property type="entry name" value="ACYL-MALONYL CONDENSING ENZYME-RELATED"/>
    <property type="match status" value="1"/>
</dbReference>
<evidence type="ECO:0000313" key="9">
    <source>
        <dbReference type="Proteomes" id="UP000049983"/>
    </source>
</evidence>
<dbReference type="OrthoDB" id="8478051at2"/>
<reference evidence="9" key="1">
    <citation type="submission" date="2015-07" db="EMBL/GenBank/DDBJ databases">
        <authorList>
            <person name="Rodrigo-Torres Lidia"/>
            <person name="Arahal R.David."/>
        </authorList>
    </citation>
    <scope>NUCLEOTIDE SEQUENCE [LARGE SCALE GENOMIC DNA]</scope>
    <source>
        <strain evidence="9">CECT 5096</strain>
    </source>
</reference>
<feature type="transmembrane region" description="Helical" evidence="6">
    <location>
        <begin position="42"/>
        <end position="64"/>
    </location>
</feature>
<organism evidence="8 9">
    <name type="scientific">Roseibium album</name>
    <dbReference type="NCBI Taxonomy" id="311410"/>
    <lineage>
        <taxon>Bacteria</taxon>
        <taxon>Pseudomonadati</taxon>
        <taxon>Pseudomonadota</taxon>
        <taxon>Alphaproteobacteria</taxon>
        <taxon>Hyphomicrobiales</taxon>
        <taxon>Stappiaceae</taxon>
        <taxon>Roseibium</taxon>
    </lineage>
</organism>
<comment type="similarity">
    <text evidence="2">Belongs to the drug/metabolite transporter (DMT) superfamily. 10 TMS drug/metabolite exporter (DME) (TC 2.A.7.3) family.</text>
</comment>
<dbReference type="GeneID" id="97672702"/>
<dbReference type="InterPro" id="IPR000620">
    <property type="entry name" value="EamA_dom"/>
</dbReference>
<evidence type="ECO:0000256" key="6">
    <source>
        <dbReference type="SAM" id="Phobius"/>
    </source>
</evidence>
<feature type="domain" description="EamA" evidence="7">
    <location>
        <begin position="18"/>
        <end position="148"/>
    </location>
</feature>
<sequence length="307" mass="31948">MPPTSIHSRPENTVLAFALALAGMTAFTPVFAAGKIADGLLPVAVLVWLRFLGGAMTIVGYGAVRRVPVFSRLSPLWKLHLMRAFCGVGGLACTIYAASILPLADATAIGLTKGIIAIALAGVILKEMITGRHWLAGGLCAIGAYLVVRAANNAEGGTSLALDGIIAALFAAVFMACEALIMRYIAQREDTVTILAYVNVFASVILTAPVLWLISAQDISWNSLLVFAWLGPVAIIGQSLNISAYRRAGAATLAPIYYGSVVLAAIFAYVFWGEIPSPLAAVGACLIILGGVVLSVPLTAGKGRKPV</sequence>
<gene>
    <name evidence="8" type="ORF">LA5096_05454</name>
</gene>
<evidence type="ECO:0000256" key="5">
    <source>
        <dbReference type="ARBA" id="ARBA00023136"/>
    </source>
</evidence>
<feature type="domain" description="EamA" evidence="7">
    <location>
        <begin position="164"/>
        <end position="295"/>
    </location>
</feature>
<comment type="subcellular location">
    <subcellularLocation>
        <location evidence="1">Membrane</location>
        <topology evidence="1">Multi-pass membrane protein</topology>
    </subcellularLocation>
</comment>
<dbReference type="PANTHER" id="PTHR22911:SF6">
    <property type="entry name" value="SOLUTE CARRIER FAMILY 35 MEMBER G1"/>
    <property type="match status" value="1"/>
</dbReference>
<proteinExistence type="inferred from homology"/>